<feature type="region of interest" description="Disordered" evidence="1">
    <location>
        <begin position="611"/>
        <end position="639"/>
    </location>
</feature>
<feature type="region of interest" description="Disordered" evidence="1">
    <location>
        <begin position="440"/>
        <end position="476"/>
    </location>
</feature>
<dbReference type="PANTHER" id="PTHR42031">
    <property type="entry name" value="KEY LIME PATHOGENICITY PROTEIN"/>
    <property type="match status" value="1"/>
</dbReference>
<evidence type="ECO:0000256" key="1">
    <source>
        <dbReference type="SAM" id="MobiDB-lite"/>
    </source>
</evidence>
<organism evidence="3 4">
    <name type="scientific">Glarea lozoyensis (strain ATCC 20868 / MF5171)</name>
    <dbReference type="NCBI Taxonomy" id="1116229"/>
    <lineage>
        <taxon>Eukaryota</taxon>
        <taxon>Fungi</taxon>
        <taxon>Dikarya</taxon>
        <taxon>Ascomycota</taxon>
        <taxon>Pezizomycotina</taxon>
        <taxon>Leotiomycetes</taxon>
        <taxon>Helotiales</taxon>
        <taxon>Helotiaceae</taxon>
        <taxon>Glarea</taxon>
    </lineage>
</organism>
<feature type="domain" description="C2H2-type" evidence="2">
    <location>
        <begin position="321"/>
        <end position="347"/>
    </location>
</feature>
<dbReference type="HOGENOM" id="CLU_400638_0_0_1"/>
<reference evidence="3 4" key="1">
    <citation type="journal article" date="2013" name="BMC Genomics">
        <title>Genomics-driven discovery of the pneumocandin biosynthetic gene cluster in the fungus Glarea lozoyensis.</title>
        <authorList>
            <person name="Chen L."/>
            <person name="Yue Q."/>
            <person name="Zhang X."/>
            <person name="Xiang M."/>
            <person name="Wang C."/>
            <person name="Li S."/>
            <person name="Che Y."/>
            <person name="Ortiz-Lopez F.J."/>
            <person name="Bills G.F."/>
            <person name="Liu X."/>
            <person name="An Z."/>
        </authorList>
    </citation>
    <scope>NUCLEOTIDE SEQUENCE [LARGE SCALE GENOMIC DNA]</scope>
    <source>
        <strain evidence="4">ATCC 20868 / MF5171</strain>
    </source>
</reference>
<feature type="compositionally biased region" description="Pro residues" evidence="1">
    <location>
        <begin position="467"/>
        <end position="476"/>
    </location>
</feature>
<feature type="domain" description="C2H2-type" evidence="2">
    <location>
        <begin position="374"/>
        <end position="400"/>
    </location>
</feature>
<dbReference type="RefSeq" id="XP_008088596.1">
    <property type="nucleotide sequence ID" value="XM_008090405.1"/>
</dbReference>
<evidence type="ECO:0000313" key="4">
    <source>
        <dbReference type="Proteomes" id="UP000016922"/>
    </source>
</evidence>
<feature type="domain" description="C2H2-type" evidence="2">
    <location>
        <begin position="156"/>
        <end position="184"/>
    </location>
</feature>
<dbReference type="KEGG" id="glz:GLAREA_08360"/>
<gene>
    <name evidence="3" type="ORF">GLAREA_08360</name>
</gene>
<dbReference type="PANTHER" id="PTHR42031:SF1">
    <property type="entry name" value="KEY LIME PATHOGENICITY PROTEIN"/>
    <property type="match status" value="1"/>
</dbReference>
<feature type="domain" description="C2H2-type" evidence="2">
    <location>
        <begin position="552"/>
        <end position="579"/>
    </location>
</feature>
<feature type="domain" description="C2H2-type" evidence="2">
    <location>
        <begin position="525"/>
        <end position="546"/>
    </location>
</feature>
<feature type="domain" description="C2H2-type" evidence="2">
    <location>
        <begin position="640"/>
        <end position="660"/>
    </location>
</feature>
<proteinExistence type="predicted"/>
<dbReference type="EMBL" id="KE145373">
    <property type="protein sequence ID" value="EPE24508.1"/>
    <property type="molecule type" value="Genomic_DNA"/>
</dbReference>
<evidence type="ECO:0000259" key="2">
    <source>
        <dbReference type="SMART" id="SM00355"/>
    </source>
</evidence>
<name>S3DCT4_GLAL2</name>
<feature type="compositionally biased region" description="Basic and acidic residues" evidence="1">
    <location>
        <begin position="253"/>
        <end position="265"/>
    </location>
</feature>
<sequence length="687" mass="78049">MTTPADVSTAMDAHAVHSSSDSEARLKSLLDQQALIQAEIRSLMPVETEPNFQAELVMLNHKHKMLKATQEELGFAPVVLSEAEECRMRQYMCECIETACLHSDAFSSIPDLLQRASLPLRSIQPNGFDDWLQLNASKYDLVLKTHTNFPKATSSLKCLYPTCIHFIYGFATFEHLELHNYRSHPKDTHPMKETTFFHRLSSPVLHNPLRTREESSSNSRISDRTFSFVPEYPQNHPQDSTAMHSPKRIRLAQDEDSKLPSKELSSRQVFRNSNETDSWPAIRSLNELPIYRNIEKGNHERGSTREELTTPKYTEVRQDRIFCPQCNNHPDGFRGEHELRRHQDREHRATIKKWIIIDPNRSSEDEPQPILPLSRCKSCSEQKKGYGAYYNAAAHLRRTHFRPKDRKGTYLEKEEIGRGKGPVDWPPMSVLKHWMKEVEVPQQGSPGNSDDDDDDGVESEFNMSTPGPLPPKPSVPPIPSTFSSVNATSIFRNSAPFHPLQPSPSSYVRNGIEAPYPPNEPGRRDRCPYPECSKVFKDLKAHLLTHQNERPEKCPITTCDYHTKGFARKYDKNRHALTHYRGTMTCPFCAGSGTPIEKTFTRADVFKRHLTGVHGVEQTPPNSRNRPESTRKSVPSGQNGKCSICKVSFDSAQMYYDHLDECVLGVIVPETIQSKSESLSTAESSTA</sequence>
<feature type="domain" description="C2H2-type" evidence="2">
    <location>
        <begin position="584"/>
        <end position="614"/>
    </location>
</feature>
<dbReference type="InterPro" id="IPR013087">
    <property type="entry name" value="Znf_C2H2_type"/>
</dbReference>
<dbReference type="AlphaFoldDB" id="S3DCT4"/>
<dbReference type="Proteomes" id="UP000016922">
    <property type="component" value="Unassembled WGS sequence"/>
</dbReference>
<evidence type="ECO:0000313" key="3">
    <source>
        <dbReference type="EMBL" id="EPE24508.1"/>
    </source>
</evidence>
<dbReference type="OrthoDB" id="4738706at2759"/>
<dbReference type="GeneID" id="19467409"/>
<dbReference type="Gene3D" id="3.30.160.60">
    <property type="entry name" value="Classic Zinc Finger"/>
    <property type="match status" value="1"/>
</dbReference>
<protein>
    <submittedName>
        <fullName evidence="3">C2H2 and C2HC zinc finger</fullName>
    </submittedName>
</protein>
<dbReference type="eggNOG" id="ENOG502SB6R">
    <property type="taxonomic scope" value="Eukaryota"/>
</dbReference>
<accession>S3DCT4</accession>
<feature type="compositionally biased region" description="Acidic residues" evidence="1">
    <location>
        <begin position="449"/>
        <end position="458"/>
    </location>
</feature>
<dbReference type="Pfam" id="PF25438">
    <property type="entry name" value="DUF7896"/>
    <property type="match status" value="1"/>
</dbReference>
<dbReference type="InterPro" id="IPR057218">
    <property type="entry name" value="DUF7896"/>
</dbReference>
<feature type="region of interest" description="Disordered" evidence="1">
    <location>
        <begin position="253"/>
        <end position="272"/>
    </location>
</feature>
<feature type="region of interest" description="Disordered" evidence="1">
    <location>
        <begin position="228"/>
        <end position="247"/>
    </location>
</feature>
<dbReference type="SMART" id="SM00355">
    <property type="entry name" value="ZnF_C2H2"/>
    <property type="match status" value="7"/>
</dbReference>
<keyword evidence="4" id="KW-1185">Reference proteome</keyword>
<feature type="region of interest" description="Disordered" evidence="1">
    <location>
        <begin position="496"/>
        <end position="525"/>
    </location>
</feature>